<organism evidence="4 5">
    <name type="scientific">Arabis alpina</name>
    <name type="common">Alpine rock-cress</name>
    <dbReference type="NCBI Taxonomy" id="50452"/>
    <lineage>
        <taxon>Eukaryota</taxon>
        <taxon>Viridiplantae</taxon>
        <taxon>Streptophyta</taxon>
        <taxon>Embryophyta</taxon>
        <taxon>Tracheophyta</taxon>
        <taxon>Spermatophyta</taxon>
        <taxon>Magnoliopsida</taxon>
        <taxon>eudicotyledons</taxon>
        <taxon>Gunneridae</taxon>
        <taxon>Pentapetalae</taxon>
        <taxon>rosids</taxon>
        <taxon>malvids</taxon>
        <taxon>Brassicales</taxon>
        <taxon>Brassicaceae</taxon>
        <taxon>Arabideae</taxon>
        <taxon>Arabis</taxon>
    </lineage>
</organism>
<dbReference type="Proteomes" id="UP000029120">
    <property type="component" value="Chromosome 3"/>
</dbReference>
<evidence type="ECO:0000259" key="3">
    <source>
        <dbReference type="Pfam" id="PF11926"/>
    </source>
</evidence>
<proteinExistence type="predicted"/>
<dbReference type="OrthoDB" id="10250354at2759"/>
<gene>
    <name evidence="4" type="ordered locus">AALP_Aa3g046700</name>
</gene>
<feature type="domain" description="DUF3444" evidence="3">
    <location>
        <begin position="311"/>
        <end position="505"/>
    </location>
</feature>
<keyword evidence="1" id="KW-0175">Coiled coil</keyword>
<accession>A0A087H713</accession>
<feature type="coiled-coil region" evidence="1">
    <location>
        <begin position="80"/>
        <end position="131"/>
    </location>
</feature>
<feature type="region of interest" description="Disordered" evidence="2">
    <location>
        <begin position="254"/>
        <end position="280"/>
    </location>
</feature>
<dbReference type="EMBL" id="CM002871">
    <property type="protein sequence ID" value="KFK37915.1"/>
    <property type="molecule type" value="Genomic_DNA"/>
</dbReference>
<sequence>MSEKNPTPARTEEKSLERVLGFGDMKIEGGLVGLGEKKVGMSEILDEIHKKALSIVERSHQREEMDKKLKEREVEVDVKEKALMVQIVEFEKKEERLKERVVEVHLKEKALMVQIVEFEKKEERLKDVEERERKIVLLEESIDLRLEEAEKENDLKLFMELSVMKSVLEKKEEEREKNYELLSKLIDLEKKKEMIESEQKAKDEEIVEKNMSLELKEKNLEKMMKELELKQREFQERPVQGETCKRSRVRMMAEKCSEADSPLPPASKRRSNHDDEEKGEDLASVVSPFASFSEDLNEVLAAEIQDHIDEEELCCVDPEFHDFKATMSSFVVGKVWALYDSIDGMPRLYGQIKHIHKSRSSVKVKWLCPKDEEESVPVACGRFKHGLTETMSCLTFSHEVHPIRNGRNSIVNPREGETWALFRDWSRSWNNNPEQHKPPYRYDLVEVISFDDHDGVGVTYLGKVDGFVSVFKHDAQHGVVSRMISPDEMLEFSHRVPSVRLNGDEKGVPAGSFELDPAAVPSSLLKLGEACEVEDEDGSRKDIPIILD</sequence>
<dbReference type="Gramene" id="KFK37915">
    <property type="protein sequence ID" value="KFK37915"/>
    <property type="gene ID" value="AALP_AA3G046700"/>
</dbReference>
<dbReference type="PANTHER" id="PTHR45089:SF37">
    <property type="entry name" value="DUF3444 DOMAIN-CONTAINING PROTEIN"/>
    <property type="match status" value="1"/>
</dbReference>
<evidence type="ECO:0000256" key="2">
    <source>
        <dbReference type="SAM" id="MobiDB-lite"/>
    </source>
</evidence>
<reference evidence="5" key="1">
    <citation type="journal article" date="2015" name="Nat. Plants">
        <title>Genome expansion of Arabis alpina linked with retrotransposition and reduced symmetric DNA methylation.</title>
        <authorList>
            <person name="Willing E.M."/>
            <person name="Rawat V."/>
            <person name="Mandakova T."/>
            <person name="Maumus F."/>
            <person name="James G.V."/>
            <person name="Nordstroem K.J."/>
            <person name="Becker C."/>
            <person name="Warthmann N."/>
            <person name="Chica C."/>
            <person name="Szarzynska B."/>
            <person name="Zytnicki M."/>
            <person name="Albani M.C."/>
            <person name="Kiefer C."/>
            <person name="Bergonzi S."/>
            <person name="Castaings L."/>
            <person name="Mateos J.L."/>
            <person name="Berns M.C."/>
            <person name="Bujdoso N."/>
            <person name="Piofczyk T."/>
            <person name="de Lorenzo L."/>
            <person name="Barrero-Sicilia C."/>
            <person name="Mateos I."/>
            <person name="Piednoel M."/>
            <person name="Hagmann J."/>
            <person name="Chen-Min-Tao R."/>
            <person name="Iglesias-Fernandez R."/>
            <person name="Schuster S.C."/>
            <person name="Alonso-Blanco C."/>
            <person name="Roudier F."/>
            <person name="Carbonero P."/>
            <person name="Paz-Ares J."/>
            <person name="Davis S.J."/>
            <person name="Pecinka A."/>
            <person name="Quesneville H."/>
            <person name="Colot V."/>
            <person name="Lysak M.A."/>
            <person name="Weigel D."/>
            <person name="Coupland G."/>
            <person name="Schneeberger K."/>
        </authorList>
    </citation>
    <scope>NUCLEOTIDE SEQUENCE [LARGE SCALE GENOMIC DNA]</scope>
    <source>
        <strain evidence="5">cv. Pajares</strain>
    </source>
</reference>
<dbReference type="Pfam" id="PF11926">
    <property type="entry name" value="DUF3444"/>
    <property type="match status" value="1"/>
</dbReference>
<dbReference type="OMA" id="ACGRFTH"/>
<dbReference type="eggNOG" id="ENOG502QS8C">
    <property type="taxonomic scope" value="Eukaryota"/>
</dbReference>
<dbReference type="PANTHER" id="PTHR45089">
    <property type="entry name" value="DNAJ HEAT SHOCK AMINO-TERMINAL DOMAIN PROTEIN-RELATED"/>
    <property type="match status" value="1"/>
</dbReference>
<feature type="coiled-coil region" evidence="1">
    <location>
        <begin position="171"/>
        <end position="237"/>
    </location>
</feature>
<dbReference type="InterPro" id="IPR024593">
    <property type="entry name" value="DUF3444"/>
</dbReference>
<evidence type="ECO:0000313" key="5">
    <source>
        <dbReference type="Proteomes" id="UP000029120"/>
    </source>
</evidence>
<dbReference type="AlphaFoldDB" id="A0A087H713"/>
<evidence type="ECO:0000256" key="1">
    <source>
        <dbReference type="SAM" id="Coils"/>
    </source>
</evidence>
<protein>
    <recommendedName>
        <fullName evidence="3">DUF3444 domain-containing protein</fullName>
    </recommendedName>
</protein>
<keyword evidence="5" id="KW-1185">Reference proteome</keyword>
<name>A0A087H713_ARAAL</name>
<evidence type="ECO:0000313" key="4">
    <source>
        <dbReference type="EMBL" id="KFK37915.1"/>
    </source>
</evidence>